<evidence type="ECO:0000313" key="4">
    <source>
        <dbReference type="Proteomes" id="UP000182444"/>
    </source>
</evidence>
<sequence length="228" mass="24449">METKEYPLQVAARDGDLATVKEILSRDPKQVNLVDSDGRSALLWAVSMGHKNIVEWILDNQKPADIDQTDASGWTVVHIASSTGNIDMLQLVLPLDPDVNEKANGGQTPLHLAVGKNRIDAVRLLLDHGAKPSVRTKDGQGQIPLVRAAANGSMVMVKTLLENGSPLSTTDINGWTALHHAMAEGQGDVAVYLIQQGASAEAVDSDNKTPFDVAVDTKVLEYVKSQLA</sequence>
<reference evidence="3 4" key="1">
    <citation type="journal article" date="2016" name="PLoS ONE">
        <title>Sequence Assembly of Yarrowia lipolytica Strain W29/CLIB89 Shows Transposable Element Diversity.</title>
        <authorList>
            <person name="Magnan C."/>
            <person name="Yu J."/>
            <person name="Chang I."/>
            <person name="Jahn E."/>
            <person name="Kanomata Y."/>
            <person name="Wu J."/>
            <person name="Zeller M."/>
            <person name="Oakes M."/>
            <person name="Baldi P."/>
            <person name="Sandmeyer S."/>
        </authorList>
    </citation>
    <scope>NUCLEOTIDE SEQUENCE [LARGE SCALE GENOMIC DNA]</scope>
    <source>
        <strain evidence="4">CLIB89(W29)</strain>
    </source>
</reference>
<keyword evidence="1" id="KW-0677">Repeat</keyword>
<dbReference type="OrthoDB" id="539213at2759"/>
<dbReference type="EMBL" id="CP017555">
    <property type="protein sequence ID" value="AOW02184.1"/>
    <property type="molecule type" value="Genomic_DNA"/>
</dbReference>
<dbReference type="VEuPathDB" id="FungiDB:YALI0_C01221g"/>
<organism evidence="3 4">
    <name type="scientific">Yarrowia lipolytica</name>
    <name type="common">Candida lipolytica</name>
    <dbReference type="NCBI Taxonomy" id="4952"/>
    <lineage>
        <taxon>Eukaryota</taxon>
        <taxon>Fungi</taxon>
        <taxon>Dikarya</taxon>
        <taxon>Ascomycota</taxon>
        <taxon>Saccharomycotina</taxon>
        <taxon>Dipodascomycetes</taxon>
        <taxon>Dipodascales</taxon>
        <taxon>Dipodascales incertae sedis</taxon>
        <taxon>Yarrowia</taxon>
    </lineage>
</organism>
<dbReference type="KEGG" id="yli:2909160"/>
<dbReference type="Pfam" id="PF13637">
    <property type="entry name" value="Ank_4"/>
    <property type="match status" value="1"/>
</dbReference>
<dbReference type="InterPro" id="IPR002110">
    <property type="entry name" value="Ankyrin_rpt"/>
</dbReference>
<proteinExistence type="predicted"/>
<dbReference type="PANTHER" id="PTHR24189">
    <property type="entry name" value="MYOTROPHIN"/>
    <property type="match status" value="1"/>
</dbReference>
<dbReference type="OMA" id="WAVAYNR"/>
<dbReference type="SUPFAM" id="SSF48403">
    <property type="entry name" value="Ankyrin repeat"/>
    <property type="match status" value="1"/>
</dbReference>
<keyword evidence="2" id="KW-0040">ANK repeat</keyword>
<dbReference type="Pfam" id="PF12796">
    <property type="entry name" value="Ank_2"/>
    <property type="match status" value="2"/>
</dbReference>
<dbReference type="Gene3D" id="1.25.40.20">
    <property type="entry name" value="Ankyrin repeat-containing domain"/>
    <property type="match status" value="2"/>
</dbReference>
<dbReference type="GO" id="GO:0070682">
    <property type="term" value="P:proteasome regulatory particle assembly"/>
    <property type="evidence" value="ECO:0007669"/>
    <property type="project" value="EnsemblFungi"/>
</dbReference>
<dbReference type="PROSITE" id="PS50088">
    <property type="entry name" value="ANK_REPEAT"/>
    <property type="match status" value="4"/>
</dbReference>
<dbReference type="SMART" id="SM00248">
    <property type="entry name" value="ANK"/>
    <property type="match status" value="6"/>
</dbReference>
<dbReference type="GO" id="GO:0005829">
    <property type="term" value="C:cytosol"/>
    <property type="evidence" value="ECO:0007669"/>
    <property type="project" value="EnsemblFungi"/>
</dbReference>
<dbReference type="GeneID" id="2909160"/>
<name>A0A1D8N977_YARLL</name>
<dbReference type="RefSeq" id="XP_501320.1">
    <property type="nucleotide sequence ID" value="XM_501320.3"/>
</dbReference>
<protein>
    <submittedName>
        <fullName evidence="3">Uncharacterized protein</fullName>
    </submittedName>
</protein>
<dbReference type="PROSITE" id="PS50297">
    <property type="entry name" value="ANK_REP_REGION"/>
    <property type="match status" value="4"/>
</dbReference>
<evidence type="ECO:0000256" key="2">
    <source>
        <dbReference type="ARBA" id="ARBA00023043"/>
    </source>
</evidence>
<dbReference type="PANTHER" id="PTHR24189:SF50">
    <property type="entry name" value="ANKYRIN REPEAT AND SOCS BOX PROTEIN 2"/>
    <property type="match status" value="1"/>
</dbReference>
<dbReference type="PRINTS" id="PR01415">
    <property type="entry name" value="ANKYRIN"/>
</dbReference>
<dbReference type="GO" id="GO:0005634">
    <property type="term" value="C:nucleus"/>
    <property type="evidence" value="ECO:0007669"/>
    <property type="project" value="EnsemblFungi"/>
</dbReference>
<dbReference type="InterPro" id="IPR050745">
    <property type="entry name" value="Multifunctional_regulatory"/>
</dbReference>
<evidence type="ECO:0000256" key="1">
    <source>
        <dbReference type="ARBA" id="ARBA00022737"/>
    </source>
</evidence>
<gene>
    <name evidence="3" type="ORF">YALI1_C01720g</name>
</gene>
<evidence type="ECO:0000313" key="3">
    <source>
        <dbReference type="EMBL" id="AOW02184.1"/>
    </source>
</evidence>
<dbReference type="AlphaFoldDB" id="A0A1D8N977"/>
<dbReference type="GO" id="GO:1904855">
    <property type="term" value="F:proteasome regulatory particle binding"/>
    <property type="evidence" value="ECO:0007669"/>
    <property type="project" value="EnsemblFungi"/>
</dbReference>
<dbReference type="eggNOG" id="KOG4412">
    <property type="taxonomic scope" value="Eukaryota"/>
</dbReference>
<dbReference type="Proteomes" id="UP000182444">
    <property type="component" value="Chromosome 1C"/>
</dbReference>
<dbReference type="VEuPathDB" id="FungiDB:YALI1_C01720g"/>
<dbReference type="GO" id="GO:0044183">
    <property type="term" value="F:protein folding chaperone"/>
    <property type="evidence" value="ECO:0007669"/>
    <property type="project" value="EnsemblFungi"/>
</dbReference>
<dbReference type="InterPro" id="IPR036770">
    <property type="entry name" value="Ankyrin_rpt-contain_sf"/>
</dbReference>
<accession>A0A1D8N977</accession>